<keyword evidence="14" id="KW-1185">Reference proteome</keyword>
<evidence type="ECO:0000256" key="2">
    <source>
        <dbReference type="ARBA" id="ARBA00022475"/>
    </source>
</evidence>
<feature type="active site" evidence="9">
    <location>
        <position position="181"/>
    </location>
</feature>
<dbReference type="Pfam" id="PF01252">
    <property type="entry name" value="Peptidase_A8"/>
    <property type="match status" value="1"/>
</dbReference>
<dbReference type="GO" id="GO:0005886">
    <property type="term" value="C:plasma membrane"/>
    <property type="evidence" value="ECO:0007669"/>
    <property type="project" value="UniProtKB-SubCell"/>
</dbReference>
<keyword evidence="2 9" id="KW-1003">Cell membrane</keyword>
<keyword evidence="6 9" id="KW-0378">Hydrolase</keyword>
<dbReference type="Proteomes" id="UP000599312">
    <property type="component" value="Unassembled WGS sequence"/>
</dbReference>
<accession>A0A931BY37</accession>
<dbReference type="GO" id="GO:0006508">
    <property type="term" value="P:proteolysis"/>
    <property type="evidence" value="ECO:0007669"/>
    <property type="project" value="UniProtKB-KW"/>
</dbReference>
<keyword evidence="5 9" id="KW-0064">Aspartyl protease</keyword>
<comment type="similarity">
    <text evidence="1 9 11">Belongs to the peptidase A8 family.</text>
</comment>
<evidence type="ECO:0000256" key="12">
    <source>
        <dbReference type="SAM" id="MobiDB-lite"/>
    </source>
</evidence>
<keyword evidence="8 9" id="KW-0472">Membrane</keyword>
<dbReference type="NCBIfam" id="TIGR00077">
    <property type="entry name" value="lspA"/>
    <property type="match status" value="1"/>
</dbReference>
<evidence type="ECO:0000256" key="5">
    <source>
        <dbReference type="ARBA" id="ARBA00022750"/>
    </source>
</evidence>
<evidence type="ECO:0000256" key="1">
    <source>
        <dbReference type="ARBA" id="ARBA00006139"/>
    </source>
</evidence>
<comment type="catalytic activity">
    <reaction evidence="9 10">
        <text>Release of signal peptides from bacterial membrane prolipoproteins. Hydrolyzes -Xaa-Yaa-Zaa-|-(S,diacylglyceryl)Cys-, in which Xaa is hydrophobic (preferably Leu), and Yaa (Ala or Ser) and Zaa (Gly or Ala) have small, neutral side chains.</text>
        <dbReference type="EC" id="3.4.23.36"/>
    </reaction>
</comment>
<evidence type="ECO:0000256" key="10">
    <source>
        <dbReference type="RuleBase" id="RU000594"/>
    </source>
</evidence>
<dbReference type="AlphaFoldDB" id="A0A931BY37"/>
<name>A0A931BY37_9HYPH</name>
<dbReference type="PROSITE" id="PS00855">
    <property type="entry name" value="SPASE_II"/>
    <property type="match status" value="1"/>
</dbReference>
<evidence type="ECO:0000313" key="13">
    <source>
        <dbReference type="EMBL" id="MBF9234932.1"/>
    </source>
</evidence>
<organism evidence="13 14">
    <name type="scientific">Microvirga alba</name>
    <dbReference type="NCBI Taxonomy" id="2791025"/>
    <lineage>
        <taxon>Bacteria</taxon>
        <taxon>Pseudomonadati</taxon>
        <taxon>Pseudomonadota</taxon>
        <taxon>Alphaproteobacteria</taxon>
        <taxon>Hyphomicrobiales</taxon>
        <taxon>Methylobacteriaceae</taxon>
        <taxon>Microvirga</taxon>
    </lineage>
</organism>
<evidence type="ECO:0000256" key="3">
    <source>
        <dbReference type="ARBA" id="ARBA00022670"/>
    </source>
</evidence>
<keyword evidence="7 9" id="KW-1133">Transmembrane helix</keyword>
<comment type="subcellular location">
    <subcellularLocation>
        <location evidence="9">Cell membrane</location>
        <topology evidence="9">Multi-pass membrane protein</topology>
    </subcellularLocation>
</comment>
<keyword evidence="3 9" id="KW-0645">Protease</keyword>
<feature type="region of interest" description="Disordered" evidence="12">
    <location>
        <begin position="1"/>
        <end position="41"/>
    </location>
</feature>
<feature type="transmembrane region" description="Helical" evidence="9">
    <location>
        <begin position="43"/>
        <end position="62"/>
    </location>
</feature>
<evidence type="ECO:0000313" key="14">
    <source>
        <dbReference type="Proteomes" id="UP000599312"/>
    </source>
</evidence>
<feature type="transmembrane region" description="Helical" evidence="9">
    <location>
        <begin position="135"/>
        <end position="153"/>
    </location>
</feature>
<reference evidence="13" key="1">
    <citation type="submission" date="2020-11" db="EMBL/GenBank/DDBJ databases">
        <authorList>
            <person name="Kim M.K."/>
        </authorList>
    </citation>
    <scope>NUCLEOTIDE SEQUENCE</scope>
    <source>
        <strain evidence="13">BT350</strain>
    </source>
</reference>
<proteinExistence type="inferred from homology"/>
<comment type="caution">
    <text evidence="13">The sequence shown here is derived from an EMBL/GenBank/DDBJ whole genome shotgun (WGS) entry which is preliminary data.</text>
</comment>
<dbReference type="InterPro" id="IPR001872">
    <property type="entry name" value="Peptidase_A8"/>
</dbReference>
<dbReference type="GO" id="GO:0004190">
    <property type="term" value="F:aspartic-type endopeptidase activity"/>
    <property type="evidence" value="ECO:0007669"/>
    <property type="project" value="UniProtKB-UniRule"/>
</dbReference>
<evidence type="ECO:0000256" key="8">
    <source>
        <dbReference type="ARBA" id="ARBA00023136"/>
    </source>
</evidence>
<feature type="active site" evidence="9">
    <location>
        <position position="163"/>
    </location>
</feature>
<dbReference type="HAMAP" id="MF_00161">
    <property type="entry name" value="LspA"/>
    <property type="match status" value="1"/>
</dbReference>
<feature type="transmembrane region" description="Helical" evidence="9">
    <location>
        <begin position="173"/>
        <end position="193"/>
    </location>
</feature>
<gene>
    <name evidence="9" type="primary">lspA</name>
    <name evidence="13" type="ORF">I2H38_16275</name>
</gene>
<dbReference type="PANTHER" id="PTHR33695">
    <property type="entry name" value="LIPOPROTEIN SIGNAL PEPTIDASE"/>
    <property type="match status" value="1"/>
</dbReference>
<evidence type="ECO:0000256" key="4">
    <source>
        <dbReference type="ARBA" id="ARBA00022692"/>
    </source>
</evidence>
<evidence type="ECO:0000256" key="9">
    <source>
        <dbReference type="HAMAP-Rule" id="MF_00161"/>
    </source>
</evidence>
<sequence>MTENPDPSAPISVPPEQAAPQRPRPTKSSSPSKGGGKRRTKKSGLPIAAYLGFAAALIILILDQATKIYGLFIYDLPVREPVAFGPFINLIVVWNRGVSYGLFQQSTEFGRWMLVVISIVAAVGLIFWIRRTTGWVLAISLGLIVGGAIGNVIDRLAYGAVFDFIQIYFGSWSWYVFNVADAAIVAGVIGLLYDSFLLEKRRTR</sequence>
<protein>
    <recommendedName>
        <fullName evidence="9">Lipoprotein signal peptidase</fullName>
        <ecNumber evidence="9">3.4.23.36</ecNumber>
    </recommendedName>
    <alternativeName>
        <fullName evidence="9">Prolipoprotein signal peptidase</fullName>
    </alternativeName>
    <alternativeName>
        <fullName evidence="9">Signal peptidase II</fullName>
        <shortName evidence="9">SPase II</shortName>
    </alternativeName>
</protein>
<comment type="pathway">
    <text evidence="9">Protein modification; lipoprotein biosynthesis (signal peptide cleavage).</text>
</comment>
<feature type="transmembrane region" description="Helical" evidence="9">
    <location>
        <begin position="109"/>
        <end position="128"/>
    </location>
</feature>
<dbReference type="EC" id="3.4.23.36" evidence="9"/>
<evidence type="ECO:0000256" key="11">
    <source>
        <dbReference type="RuleBase" id="RU004181"/>
    </source>
</evidence>
<comment type="function">
    <text evidence="9 10">This protein specifically catalyzes the removal of signal peptides from prolipoproteins.</text>
</comment>
<dbReference type="EMBL" id="JADQDO010000009">
    <property type="protein sequence ID" value="MBF9234932.1"/>
    <property type="molecule type" value="Genomic_DNA"/>
</dbReference>
<dbReference type="PANTHER" id="PTHR33695:SF1">
    <property type="entry name" value="LIPOPROTEIN SIGNAL PEPTIDASE"/>
    <property type="match status" value="1"/>
</dbReference>
<dbReference type="PRINTS" id="PR00781">
    <property type="entry name" value="LIPOSIGPTASE"/>
</dbReference>
<keyword evidence="4 9" id="KW-0812">Transmembrane</keyword>
<evidence type="ECO:0000256" key="6">
    <source>
        <dbReference type="ARBA" id="ARBA00022801"/>
    </source>
</evidence>
<evidence type="ECO:0000256" key="7">
    <source>
        <dbReference type="ARBA" id="ARBA00022989"/>
    </source>
</evidence>
<feature type="compositionally biased region" description="Low complexity" evidence="12">
    <location>
        <begin position="14"/>
        <end position="32"/>
    </location>
</feature>